<feature type="transmembrane region" description="Helical" evidence="1">
    <location>
        <begin position="65"/>
        <end position="83"/>
    </location>
</feature>
<proteinExistence type="predicted"/>
<sequence length="346" mass="39000">MDTTLASIDTTRAVPAATKPLPWTRVLAGYRKPDTRRSAIEIAITIIPFVILWALAAFAFVNGHYWGLILTVPAAGLLVRLFMLQHDCGHGALFARRSANDWTGRLLGVLTLTPYDYWRRTHAVHHATTGNLDQRGIGDVDTLTVGEYKALSWWGRARYRLYRHPVVMFGVGPAYLFVCQYRLPIGLMRGGIQPWTSTLATNLGIAIIAASLIWTVGLVPFLAVQLPITLMAATLGVWLFYVQHQFEETHWSEGEEWNFQHAALHGSSHYDLPAVLRWFTGNIGIHHVHHLSSTVPFYRLPEVLKNHPELRDIGRITLWESLACVKLVLWDEKAKRLVSFREAAVA</sequence>
<feature type="domain" description="Fatty acid desaturase" evidence="2">
    <location>
        <begin position="67"/>
        <end position="309"/>
    </location>
</feature>
<dbReference type="CDD" id="cd03507">
    <property type="entry name" value="Delta12-FADS-like"/>
    <property type="match status" value="1"/>
</dbReference>
<dbReference type="InterPro" id="IPR012171">
    <property type="entry name" value="Fatty_acid_desaturase"/>
</dbReference>
<protein>
    <submittedName>
        <fullName evidence="3">Fatty acid desaturase</fullName>
    </submittedName>
</protein>
<accession>A0A6L9MJ30</accession>
<dbReference type="InterPro" id="IPR005804">
    <property type="entry name" value="FA_desaturase_dom"/>
</dbReference>
<dbReference type="GO" id="GO:0016717">
    <property type="term" value="F:oxidoreductase activity, acting on paired donors, with oxidation of a pair of donors resulting in the reduction of molecular oxygen to two molecules of water"/>
    <property type="evidence" value="ECO:0007669"/>
    <property type="project" value="TreeGrafter"/>
</dbReference>
<dbReference type="AlphaFoldDB" id="A0A6L9MJ30"/>
<organism evidence="3 4">
    <name type="scientific">Aurantimonas aggregata</name>
    <dbReference type="NCBI Taxonomy" id="2047720"/>
    <lineage>
        <taxon>Bacteria</taxon>
        <taxon>Pseudomonadati</taxon>
        <taxon>Pseudomonadota</taxon>
        <taxon>Alphaproteobacteria</taxon>
        <taxon>Hyphomicrobiales</taxon>
        <taxon>Aurantimonadaceae</taxon>
        <taxon>Aurantimonas</taxon>
    </lineage>
</organism>
<name>A0A6L9MJ30_9HYPH</name>
<evidence type="ECO:0000259" key="2">
    <source>
        <dbReference type="Pfam" id="PF00487"/>
    </source>
</evidence>
<dbReference type="PANTHER" id="PTHR19353">
    <property type="entry name" value="FATTY ACID DESATURASE 2"/>
    <property type="match status" value="1"/>
</dbReference>
<gene>
    <name evidence="3" type="ORF">GTW51_13525</name>
</gene>
<evidence type="ECO:0000313" key="4">
    <source>
        <dbReference type="Proteomes" id="UP000476332"/>
    </source>
</evidence>
<dbReference type="Pfam" id="PF00487">
    <property type="entry name" value="FA_desaturase"/>
    <property type="match status" value="1"/>
</dbReference>
<dbReference type="GO" id="GO:0006629">
    <property type="term" value="P:lipid metabolic process"/>
    <property type="evidence" value="ECO:0007669"/>
    <property type="project" value="InterPro"/>
</dbReference>
<keyword evidence="1" id="KW-0472">Membrane</keyword>
<dbReference type="GO" id="GO:0016020">
    <property type="term" value="C:membrane"/>
    <property type="evidence" value="ECO:0007669"/>
    <property type="project" value="TreeGrafter"/>
</dbReference>
<feature type="transmembrane region" description="Helical" evidence="1">
    <location>
        <begin position="39"/>
        <end position="59"/>
    </location>
</feature>
<dbReference type="EMBL" id="JAAAMJ010000010">
    <property type="protein sequence ID" value="NDV87721.1"/>
    <property type="molecule type" value="Genomic_DNA"/>
</dbReference>
<dbReference type="Proteomes" id="UP000476332">
    <property type="component" value="Unassembled WGS sequence"/>
</dbReference>
<evidence type="ECO:0000256" key="1">
    <source>
        <dbReference type="SAM" id="Phobius"/>
    </source>
</evidence>
<comment type="caution">
    <text evidence="3">The sequence shown here is derived from an EMBL/GenBank/DDBJ whole genome shotgun (WGS) entry which is preliminary data.</text>
</comment>
<keyword evidence="1" id="KW-0812">Transmembrane</keyword>
<feature type="transmembrane region" description="Helical" evidence="1">
    <location>
        <begin position="203"/>
        <end position="224"/>
    </location>
</feature>
<reference evidence="3 4" key="1">
    <citation type="submission" date="2020-01" db="EMBL/GenBank/DDBJ databases">
        <title>Genomes of bacteria type strains.</title>
        <authorList>
            <person name="Chen J."/>
            <person name="Zhu S."/>
            <person name="Chen J."/>
        </authorList>
    </citation>
    <scope>NUCLEOTIDE SEQUENCE [LARGE SCALE GENOMIC DNA]</scope>
    <source>
        <strain evidence="3 4">KCTC 52919</strain>
    </source>
</reference>
<keyword evidence="1" id="KW-1133">Transmembrane helix</keyword>
<evidence type="ECO:0000313" key="3">
    <source>
        <dbReference type="EMBL" id="NDV87721.1"/>
    </source>
</evidence>
<feature type="transmembrane region" description="Helical" evidence="1">
    <location>
        <begin position="166"/>
        <end position="183"/>
    </location>
</feature>
<keyword evidence="4" id="KW-1185">Reference proteome</keyword>
<dbReference type="PANTHER" id="PTHR19353:SF73">
    <property type="entry name" value="FATTY ACID DESATURASE"/>
    <property type="match status" value="1"/>
</dbReference>